<dbReference type="InterPro" id="IPR036052">
    <property type="entry name" value="TrpB-like_PALP_sf"/>
</dbReference>
<keyword evidence="3" id="KW-0808">Transferase</keyword>
<name>A0AAU3HYG5_9ACTN</name>
<reference evidence="6" key="1">
    <citation type="submission" date="2022-10" db="EMBL/GenBank/DDBJ databases">
        <title>The complete genomes of actinobacterial strains from the NBC collection.</title>
        <authorList>
            <person name="Joergensen T.S."/>
            <person name="Alvarez Arevalo M."/>
            <person name="Sterndorff E.B."/>
            <person name="Faurdal D."/>
            <person name="Vuksanovic O."/>
            <person name="Mourched A.-S."/>
            <person name="Charusanti P."/>
            <person name="Shaw S."/>
            <person name="Blin K."/>
            <person name="Weber T."/>
        </authorList>
    </citation>
    <scope>NUCLEOTIDE SEQUENCE</scope>
    <source>
        <strain evidence="6">NBC_01393</strain>
    </source>
</reference>
<gene>
    <name evidence="6" type="primary">sbnA</name>
    <name evidence="6" type="ORF">OG699_22890</name>
</gene>
<dbReference type="NCBIfam" id="TIGR03945">
    <property type="entry name" value="PLP_SbnA_fam"/>
    <property type="match status" value="1"/>
</dbReference>
<dbReference type="EMBL" id="CP109546">
    <property type="protein sequence ID" value="WTZ10574.1"/>
    <property type="molecule type" value="Genomic_DNA"/>
</dbReference>
<sequence>MENAFLKLPYFQASFDTYVKLEGLNPAGSIKMKTAREMIGAAEAQGLIGPDTHLIESTSGNLGIALAAICASKGYPITLVTDPNANARTLKYIRTLGADLVVVDERDQSGGYLQTRIDYIRRRVAIEPRLLWLNQYTNPANVNAHVKHTAPEIFEGFGLPDWLFIGTGTSGTLMGCVSYLRRLDAHTRIVAVDAQGSVIFGGPPGRRRLPGLGASRKPEIFHDDGSFQKVLVSEEDTIRMCRRVAREYGLLLGGSSGTVLAAVDAYRDRITPGSRVLVISPDMGDGYLDSIYDDQWVCDRFGAHVLAGTGPVIPEEALVSSRHRTTHV</sequence>
<dbReference type="GO" id="GO:0016740">
    <property type="term" value="F:transferase activity"/>
    <property type="evidence" value="ECO:0007669"/>
    <property type="project" value="UniProtKB-KW"/>
</dbReference>
<evidence type="ECO:0000313" key="6">
    <source>
        <dbReference type="EMBL" id="WTZ10574.1"/>
    </source>
</evidence>
<proteinExistence type="predicted"/>
<dbReference type="InterPro" id="IPR023927">
    <property type="entry name" value="SbnA"/>
</dbReference>
<comment type="subunit">
    <text evidence="2">Homodimer.</text>
</comment>
<dbReference type="InterPro" id="IPR001926">
    <property type="entry name" value="TrpB-like_PALP"/>
</dbReference>
<dbReference type="Gene3D" id="3.40.50.1100">
    <property type="match status" value="2"/>
</dbReference>
<keyword evidence="4" id="KW-0663">Pyridoxal phosphate</keyword>
<comment type="cofactor">
    <cofactor evidence="1">
        <name>pyridoxal 5'-phosphate</name>
        <dbReference type="ChEBI" id="CHEBI:597326"/>
    </cofactor>
</comment>
<evidence type="ECO:0000256" key="4">
    <source>
        <dbReference type="ARBA" id="ARBA00022898"/>
    </source>
</evidence>
<feature type="domain" description="Tryptophan synthase beta chain-like PALP" evidence="5">
    <location>
        <begin position="7"/>
        <end position="282"/>
    </location>
</feature>
<dbReference type="AlphaFoldDB" id="A0AAU3HYG5"/>
<dbReference type="SUPFAM" id="SSF53686">
    <property type="entry name" value="Tryptophan synthase beta subunit-like PLP-dependent enzymes"/>
    <property type="match status" value="1"/>
</dbReference>
<dbReference type="InterPro" id="IPR050214">
    <property type="entry name" value="Cys_Synth/Cystath_Beta-Synth"/>
</dbReference>
<dbReference type="PANTHER" id="PTHR10314">
    <property type="entry name" value="CYSTATHIONINE BETA-SYNTHASE"/>
    <property type="match status" value="1"/>
</dbReference>
<dbReference type="CDD" id="cd01561">
    <property type="entry name" value="CBS_like"/>
    <property type="match status" value="1"/>
</dbReference>
<organism evidence="6">
    <name type="scientific">Streptomyces sp. NBC_01393</name>
    <dbReference type="NCBI Taxonomy" id="2903851"/>
    <lineage>
        <taxon>Bacteria</taxon>
        <taxon>Bacillati</taxon>
        <taxon>Actinomycetota</taxon>
        <taxon>Actinomycetes</taxon>
        <taxon>Kitasatosporales</taxon>
        <taxon>Streptomycetaceae</taxon>
        <taxon>Streptomyces</taxon>
    </lineage>
</organism>
<accession>A0AAU3HYG5</accession>
<evidence type="ECO:0000256" key="3">
    <source>
        <dbReference type="ARBA" id="ARBA00022679"/>
    </source>
</evidence>
<evidence type="ECO:0000256" key="1">
    <source>
        <dbReference type="ARBA" id="ARBA00001933"/>
    </source>
</evidence>
<dbReference type="GO" id="GO:1901605">
    <property type="term" value="P:alpha-amino acid metabolic process"/>
    <property type="evidence" value="ECO:0007669"/>
    <property type="project" value="UniProtKB-ARBA"/>
</dbReference>
<protein>
    <submittedName>
        <fullName evidence="6">2,3-diaminopropionate biosynthesis protein SbnA</fullName>
    </submittedName>
</protein>
<evidence type="ECO:0000259" key="5">
    <source>
        <dbReference type="Pfam" id="PF00291"/>
    </source>
</evidence>
<evidence type="ECO:0000256" key="2">
    <source>
        <dbReference type="ARBA" id="ARBA00011738"/>
    </source>
</evidence>
<dbReference type="Pfam" id="PF00291">
    <property type="entry name" value="PALP"/>
    <property type="match status" value="1"/>
</dbReference>